<keyword evidence="2" id="KW-1003">Cell membrane</keyword>
<name>A0ABX7VN16_9BACI</name>
<evidence type="ECO:0000256" key="3">
    <source>
        <dbReference type="ARBA" id="ARBA00022692"/>
    </source>
</evidence>
<reference evidence="8 9" key="1">
    <citation type="submission" date="2019-12" db="EMBL/GenBank/DDBJ databases">
        <title>The whole genome sequencing of a strain isolated from a Mars analog, Dalangtan Playa.</title>
        <authorList>
            <person name="Huang T."/>
        </authorList>
    </citation>
    <scope>NUCLEOTIDE SEQUENCE [LARGE SCALE GENOMIC DNA]</scope>
    <source>
        <strain evidence="8 9">DP4-553-S</strain>
    </source>
</reference>
<evidence type="ECO:0000259" key="7">
    <source>
        <dbReference type="Pfam" id="PF06271"/>
    </source>
</evidence>
<protein>
    <submittedName>
        <fullName evidence="8">RDD family protein</fullName>
    </submittedName>
</protein>
<dbReference type="PANTHER" id="PTHR36115:SF9">
    <property type="entry name" value="LMO1584 PROTEIN"/>
    <property type="match status" value="1"/>
</dbReference>
<evidence type="ECO:0000313" key="8">
    <source>
        <dbReference type="EMBL" id="QTM98222.1"/>
    </source>
</evidence>
<dbReference type="Pfam" id="PF06271">
    <property type="entry name" value="RDD"/>
    <property type="match status" value="1"/>
</dbReference>
<sequence>MERDTAGFGIRLLARLLDALILIFFSGFLLYVLKGGFSIGSMSGVTWQLVYTFYFTVTPVVWSGYVIGKRICKIKVKRVDGKRVTVSNMILREVVGYFLLGIITFGISTLITAVMVLVLKNNRGIHDFVGGTYVTYA</sequence>
<organism evidence="8 9">
    <name type="scientific">Sediminibacillus dalangtanensis</name>
    <dbReference type="NCBI Taxonomy" id="2729421"/>
    <lineage>
        <taxon>Bacteria</taxon>
        <taxon>Bacillati</taxon>
        <taxon>Bacillota</taxon>
        <taxon>Bacilli</taxon>
        <taxon>Bacillales</taxon>
        <taxon>Bacillaceae</taxon>
        <taxon>Sediminibacillus</taxon>
    </lineage>
</organism>
<dbReference type="PANTHER" id="PTHR36115">
    <property type="entry name" value="PROLINE-RICH ANTIGEN HOMOLOG-RELATED"/>
    <property type="match status" value="1"/>
</dbReference>
<keyword evidence="4 6" id="KW-1133">Transmembrane helix</keyword>
<evidence type="ECO:0000256" key="4">
    <source>
        <dbReference type="ARBA" id="ARBA00022989"/>
    </source>
</evidence>
<feature type="domain" description="RDD" evidence="7">
    <location>
        <begin position="5"/>
        <end position="130"/>
    </location>
</feature>
<dbReference type="RefSeq" id="WP_209366840.1">
    <property type="nucleotide sequence ID" value="NZ_CP046956.1"/>
</dbReference>
<gene>
    <name evidence="8" type="ORF">ERJ70_02170</name>
</gene>
<evidence type="ECO:0000256" key="2">
    <source>
        <dbReference type="ARBA" id="ARBA00022475"/>
    </source>
</evidence>
<dbReference type="InterPro" id="IPR051791">
    <property type="entry name" value="Pra-immunoreactive"/>
</dbReference>
<keyword evidence="9" id="KW-1185">Reference proteome</keyword>
<evidence type="ECO:0000256" key="5">
    <source>
        <dbReference type="ARBA" id="ARBA00023136"/>
    </source>
</evidence>
<keyword evidence="5 6" id="KW-0472">Membrane</keyword>
<dbReference type="EMBL" id="CP046956">
    <property type="protein sequence ID" value="QTM98222.1"/>
    <property type="molecule type" value="Genomic_DNA"/>
</dbReference>
<evidence type="ECO:0000256" key="1">
    <source>
        <dbReference type="ARBA" id="ARBA00004651"/>
    </source>
</evidence>
<proteinExistence type="predicted"/>
<accession>A0ABX7VN16</accession>
<keyword evidence="3 6" id="KW-0812">Transmembrane</keyword>
<dbReference type="Proteomes" id="UP000665043">
    <property type="component" value="Chromosome"/>
</dbReference>
<feature type="transmembrane region" description="Helical" evidence="6">
    <location>
        <begin position="45"/>
        <end position="68"/>
    </location>
</feature>
<dbReference type="InterPro" id="IPR010432">
    <property type="entry name" value="RDD"/>
</dbReference>
<comment type="subcellular location">
    <subcellularLocation>
        <location evidence="1">Cell membrane</location>
        <topology evidence="1">Multi-pass membrane protein</topology>
    </subcellularLocation>
</comment>
<evidence type="ECO:0000256" key="6">
    <source>
        <dbReference type="SAM" id="Phobius"/>
    </source>
</evidence>
<feature type="transmembrane region" description="Helical" evidence="6">
    <location>
        <begin position="97"/>
        <end position="119"/>
    </location>
</feature>
<feature type="transmembrane region" description="Helical" evidence="6">
    <location>
        <begin position="12"/>
        <end position="33"/>
    </location>
</feature>
<evidence type="ECO:0000313" key="9">
    <source>
        <dbReference type="Proteomes" id="UP000665043"/>
    </source>
</evidence>